<keyword evidence="1" id="KW-0732">Signal</keyword>
<dbReference type="PROSITE" id="PS50404">
    <property type="entry name" value="GST_NTER"/>
    <property type="match status" value="1"/>
</dbReference>
<evidence type="ECO:0000259" key="2">
    <source>
        <dbReference type="PROSITE" id="PS50404"/>
    </source>
</evidence>
<dbReference type="Proteomes" id="UP001363151">
    <property type="component" value="Unassembled WGS sequence"/>
</dbReference>
<feature type="domain" description="GST N-terminal" evidence="2">
    <location>
        <begin position="74"/>
        <end position="155"/>
    </location>
</feature>
<evidence type="ECO:0000256" key="1">
    <source>
        <dbReference type="SAM" id="SignalP"/>
    </source>
</evidence>
<dbReference type="CDD" id="cd00570">
    <property type="entry name" value="GST_N_family"/>
    <property type="match status" value="1"/>
</dbReference>
<proteinExistence type="predicted"/>
<dbReference type="PANTHER" id="PTHR43968">
    <property type="match status" value="1"/>
</dbReference>
<dbReference type="PANTHER" id="PTHR43968:SF14">
    <property type="entry name" value="GLUTATHIONE S-TRANSFERASE"/>
    <property type="match status" value="1"/>
</dbReference>
<evidence type="ECO:0000313" key="3">
    <source>
        <dbReference type="EMBL" id="KAK7233496.1"/>
    </source>
</evidence>
<keyword evidence="4" id="KW-1185">Reference proteome</keyword>
<protein>
    <submittedName>
        <fullName evidence="3">Chloride channel</fullName>
    </submittedName>
</protein>
<accession>A0ABR1FMH6</accession>
<dbReference type="InterPro" id="IPR004045">
    <property type="entry name" value="Glutathione_S-Trfase_N"/>
</dbReference>
<dbReference type="EMBL" id="JBBJCI010000359">
    <property type="protein sequence ID" value="KAK7233496.1"/>
    <property type="molecule type" value="Genomic_DNA"/>
</dbReference>
<dbReference type="InterPro" id="IPR050983">
    <property type="entry name" value="GST_Omega/HSP26"/>
</dbReference>
<name>A0ABR1FMH6_AURAN</name>
<feature type="chain" id="PRO_5047207035" evidence="1">
    <location>
        <begin position="22"/>
        <end position="473"/>
    </location>
</feature>
<dbReference type="Gene3D" id="3.40.30.10">
    <property type="entry name" value="Glutaredoxin"/>
    <property type="match status" value="1"/>
</dbReference>
<comment type="caution">
    <text evidence="3">The sequence shown here is derived from an EMBL/GenBank/DDBJ whole genome shotgun (WGS) entry which is preliminary data.</text>
</comment>
<gene>
    <name evidence="3" type="ORF">SO694_00104057</name>
</gene>
<dbReference type="Gene3D" id="1.20.1050.10">
    <property type="match status" value="1"/>
</dbReference>
<feature type="signal peptide" evidence="1">
    <location>
        <begin position="1"/>
        <end position="21"/>
    </location>
</feature>
<dbReference type="SUPFAM" id="SSF47616">
    <property type="entry name" value="GST C-terminal domain-like"/>
    <property type="match status" value="1"/>
</dbReference>
<dbReference type="SUPFAM" id="SSF52833">
    <property type="entry name" value="Thioredoxin-like"/>
    <property type="match status" value="1"/>
</dbReference>
<dbReference type="Pfam" id="PF13410">
    <property type="entry name" value="GST_C_2"/>
    <property type="match status" value="1"/>
</dbReference>
<dbReference type="InterPro" id="IPR036282">
    <property type="entry name" value="Glutathione-S-Trfase_C_sf"/>
</dbReference>
<sequence length="473" mass="51365">MCVSPSRAMLALVAVLPVARALSAPTITSLKEQLAQKPAGAALAAEFALRKEGKGSPHRASRTRVFDDGAETRVTLYRDSAAWCPYCQKLWMMLEEKEINYAVELINMRSYGDKPASFTAKVRGGILPALELDGTMYTESLDIMAMLDDAFADGRRALLPDRESPEWERTRALLRLERSLFSAWCAYVFGGGFGSKRNFEAAMRKVDAALGDQPGPWFSDFSDGPSLVDLQYVSHVERIAASVPYWRGDVVRGSGAYPNVDRWFEAFEARPSYAASRSDWYTHVNDIPPQYGPGVPSNTPDQKAYAAALDGGDAAWRLPLPPLAASDAPSDALQPGWEAFEADAATEAAYHVIDNLDAVAAFAARAKAAPGGWAPAARTARLADPLATPAEGAVRDAVQDALLVVAQVLLADCDVAAADVASGPRGARRWRPRRRAQCAAYLRERVGVPRDVRARRPARRATLNWVSDAAERA</sequence>
<reference evidence="3 4" key="1">
    <citation type="submission" date="2024-03" db="EMBL/GenBank/DDBJ databases">
        <title>Aureococcus anophagefferens CCMP1851 and Kratosvirus quantuckense: Draft genome of a second virus-susceptible host strain in the model system.</title>
        <authorList>
            <person name="Chase E."/>
            <person name="Truchon A.R."/>
            <person name="Schepens W."/>
            <person name="Wilhelm S.W."/>
        </authorList>
    </citation>
    <scope>NUCLEOTIDE SEQUENCE [LARGE SCALE GENOMIC DNA]</scope>
    <source>
        <strain evidence="3 4">CCMP1851</strain>
    </source>
</reference>
<evidence type="ECO:0000313" key="4">
    <source>
        <dbReference type="Proteomes" id="UP001363151"/>
    </source>
</evidence>
<dbReference type="PROSITE" id="PS51354">
    <property type="entry name" value="GLUTAREDOXIN_2"/>
    <property type="match status" value="1"/>
</dbReference>
<dbReference type="InterPro" id="IPR036249">
    <property type="entry name" value="Thioredoxin-like_sf"/>
</dbReference>
<dbReference type="Pfam" id="PF13409">
    <property type="entry name" value="GST_N_2"/>
    <property type="match status" value="1"/>
</dbReference>
<organism evidence="3 4">
    <name type="scientific">Aureococcus anophagefferens</name>
    <name type="common">Harmful bloom alga</name>
    <dbReference type="NCBI Taxonomy" id="44056"/>
    <lineage>
        <taxon>Eukaryota</taxon>
        <taxon>Sar</taxon>
        <taxon>Stramenopiles</taxon>
        <taxon>Ochrophyta</taxon>
        <taxon>Pelagophyceae</taxon>
        <taxon>Pelagomonadales</taxon>
        <taxon>Pelagomonadaceae</taxon>
        <taxon>Aureococcus</taxon>
    </lineage>
</organism>